<evidence type="ECO:0000256" key="4">
    <source>
        <dbReference type="ARBA" id="ARBA00023125"/>
    </source>
</evidence>
<feature type="DNA-binding region" description="Homeobox" evidence="9">
    <location>
        <begin position="7"/>
        <end position="71"/>
    </location>
</feature>
<organism evidence="12 13">
    <name type="scientific">Papaver somniferum</name>
    <name type="common">Opium poppy</name>
    <dbReference type="NCBI Taxonomy" id="3469"/>
    <lineage>
        <taxon>Eukaryota</taxon>
        <taxon>Viridiplantae</taxon>
        <taxon>Streptophyta</taxon>
        <taxon>Embryophyta</taxon>
        <taxon>Tracheophyta</taxon>
        <taxon>Spermatophyta</taxon>
        <taxon>Magnoliopsida</taxon>
        <taxon>Ranunculales</taxon>
        <taxon>Papaveraceae</taxon>
        <taxon>Papaveroideae</taxon>
        <taxon>Papaver</taxon>
    </lineage>
</organism>
<dbReference type="GO" id="GO:0099402">
    <property type="term" value="P:plant organ development"/>
    <property type="evidence" value="ECO:0007669"/>
    <property type="project" value="InterPro"/>
</dbReference>
<evidence type="ECO:0000256" key="2">
    <source>
        <dbReference type="ARBA" id="ARBA00022473"/>
    </source>
</evidence>
<evidence type="ECO:0000256" key="8">
    <source>
        <dbReference type="ARBA" id="ARBA00024040"/>
    </source>
</evidence>
<keyword evidence="5 9" id="KW-0371">Homeobox</keyword>
<keyword evidence="13" id="KW-1185">Reference proteome</keyword>
<dbReference type="InterPro" id="IPR001356">
    <property type="entry name" value="HD"/>
</dbReference>
<dbReference type="GO" id="GO:0003700">
    <property type="term" value="F:DNA-binding transcription factor activity"/>
    <property type="evidence" value="ECO:0007669"/>
    <property type="project" value="InterPro"/>
</dbReference>
<keyword evidence="7 9" id="KW-0539">Nucleus</keyword>
<comment type="similarity">
    <text evidence="8">Belongs to the WUS homeobox family.</text>
</comment>
<dbReference type="OMA" id="DECCAAT"/>
<evidence type="ECO:0000313" key="13">
    <source>
        <dbReference type="Proteomes" id="UP000316621"/>
    </source>
</evidence>
<evidence type="ECO:0000313" key="12">
    <source>
        <dbReference type="EMBL" id="RZC83852.1"/>
    </source>
</evidence>
<dbReference type="STRING" id="3469.A0A4Y7LGL9"/>
<dbReference type="PANTHER" id="PTHR45940">
    <property type="entry name" value="WUSCHEL-RELATED HOMEOBOX 1-RELATED"/>
    <property type="match status" value="1"/>
</dbReference>
<sequence length="269" mass="30961">MSPATTPASTRWCPTTEQLMILEEMYKSGVRTPNATQIQHITAHLAYYGKIEGKNVFYWFQNHKARDRQKLRRKLINRQQHHLLRHHDHQQHIYEQPSTTIGIGPGLHQFPQFLPPQHEEAGGEIMLHQEGKQASQVMKRYKWTYDDNTPERLVLVNNHQMMGKSSQSPSPSSTTTTVNMYDRDWLMMMDVMNPPTTFQYPCCNSVNSNTYFNNTNDNNRPILKTLELFPVKSTNLKDECCAATTTTTSSKQQHLHFLSSATCSSTTTS</sequence>
<dbReference type="OrthoDB" id="1932526at2759"/>
<keyword evidence="6" id="KW-0804">Transcription</keyword>
<evidence type="ECO:0000259" key="11">
    <source>
        <dbReference type="PROSITE" id="PS50071"/>
    </source>
</evidence>
<evidence type="ECO:0000256" key="7">
    <source>
        <dbReference type="ARBA" id="ARBA00023242"/>
    </source>
</evidence>
<reference evidence="12 13" key="1">
    <citation type="journal article" date="2018" name="Science">
        <title>The opium poppy genome and morphinan production.</title>
        <authorList>
            <person name="Guo L."/>
            <person name="Winzer T."/>
            <person name="Yang X."/>
            <person name="Li Y."/>
            <person name="Ning Z."/>
            <person name="He Z."/>
            <person name="Teodor R."/>
            <person name="Lu Y."/>
            <person name="Bowser T.A."/>
            <person name="Graham I.A."/>
            <person name="Ye K."/>
        </authorList>
    </citation>
    <scope>NUCLEOTIDE SEQUENCE [LARGE SCALE GENOMIC DNA]</scope>
    <source>
        <strain evidence="13">cv. HN1</strain>
        <tissue evidence="12">Leaves</tissue>
    </source>
</reference>
<dbReference type="AlphaFoldDB" id="A0A4Y7LGL9"/>
<evidence type="ECO:0000256" key="5">
    <source>
        <dbReference type="ARBA" id="ARBA00023155"/>
    </source>
</evidence>
<dbReference type="CDD" id="cd00086">
    <property type="entry name" value="homeodomain"/>
    <property type="match status" value="1"/>
</dbReference>
<dbReference type="Proteomes" id="UP000316621">
    <property type="component" value="Chromosome 11"/>
</dbReference>
<keyword evidence="4 9" id="KW-0238">DNA-binding</keyword>
<dbReference type="SMART" id="SM00389">
    <property type="entry name" value="HOX"/>
    <property type="match status" value="1"/>
</dbReference>
<name>A0A4Y7LGL9_PAPSO</name>
<dbReference type="SUPFAM" id="SSF46689">
    <property type="entry name" value="Homeodomain-like"/>
    <property type="match status" value="1"/>
</dbReference>
<dbReference type="Gene3D" id="1.10.10.60">
    <property type="entry name" value="Homeodomain-like"/>
    <property type="match status" value="1"/>
</dbReference>
<keyword evidence="2" id="KW-0217">Developmental protein</keyword>
<dbReference type="PROSITE" id="PS50071">
    <property type="entry name" value="HOMEOBOX_2"/>
    <property type="match status" value="1"/>
</dbReference>
<evidence type="ECO:0000256" key="6">
    <source>
        <dbReference type="ARBA" id="ARBA00023163"/>
    </source>
</evidence>
<gene>
    <name evidence="12" type="ORF">C5167_046636</name>
</gene>
<evidence type="ECO:0000256" key="1">
    <source>
        <dbReference type="ARBA" id="ARBA00004123"/>
    </source>
</evidence>
<dbReference type="Gramene" id="RZC83852">
    <property type="protein sequence ID" value="RZC83852"/>
    <property type="gene ID" value="C5167_046636"/>
</dbReference>
<dbReference type="GO" id="GO:0005634">
    <property type="term" value="C:nucleus"/>
    <property type="evidence" value="ECO:0007669"/>
    <property type="project" value="UniProtKB-SubCell"/>
</dbReference>
<dbReference type="GO" id="GO:0003677">
    <property type="term" value="F:DNA binding"/>
    <property type="evidence" value="ECO:0007669"/>
    <property type="project" value="UniProtKB-UniRule"/>
</dbReference>
<evidence type="ECO:0000256" key="9">
    <source>
        <dbReference type="PROSITE-ProRule" id="PRU00108"/>
    </source>
</evidence>
<comment type="subcellular location">
    <subcellularLocation>
        <location evidence="1 9 10">Nucleus</location>
    </subcellularLocation>
</comment>
<protein>
    <recommendedName>
        <fullName evidence="11">Homeobox domain-containing protein</fullName>
    </recommendedName>
</protein>
<proteinExistence type="inferred from homology"/>
<dbReference type="EMBL" id="CM010725">
    <property type="protein sequence ID" value="RZC83852.1"/>
    <property type="molecule type" value="Genomic_DNA"/>
</dbReference>
<dbReference type="Pfam" id="PF00046">
    <property type="entry name" value="Homeodomain"/>
    <property type="match status" value="1"/>
</dbReference>
<dbReference type="InterPro" id="IPR044555">
    <property type="entry name" value="WUSCHEL-like"/>
</dbReference>
<evidence type="ECO:0000256" key="10">
    <source>
        <dbReference type="RuleBase" id="RU000682"/>
    </source>
</evidence>
<dbReference type="InterPro" id="IPR009057">
    <property type="entry name" value="Homeodomain-like_sf"/>
</dbReference>
<dbReference type="FunFam" id="1.10.10.60:FF:000146">
    <property type="entry name" value="WUSCHEL-related homeobox 4"/>
    <property type="match status" value="1"/>
</dbReference>
<evidence type="ECO:0000256" key="3">
    <source>
        <dbReference type="ARBA" id="ARBA00023015"/>
    </source>
</evidence>
<feature type="domain" description="Homeobox" evidence="11">
    <location>
        <begin position="5"/>
        <end position="70"/>
    </location>
</feature>
<keyword evidence="3" id="KW-0805">Transcription regulation</keyword>
<accession>A0A4Y7LGL9</accession>
<dbReference type="PANTHER" id="PTHR45940:SF42">
    <property type="entry name" value="WUSCHEL-RELATED HOMEOBOX 3"/>
    <property type="match status" value="1"/>
</dbReference>